<dbReference type="OMA" id="DTLNFVW"/>
<dbReference type="OrthoDB" id="9997229at2759"/>
<dbReference type="GO" id="GO:0005886">
    <property type="term" value="C:plasma membrane"/>
    <property type="evidence" value="ECO:0007669"/>
    <property type="project" value="UniProtKB-SubCell"/>
</dbReference>
<evidence type="ECO:0000259" key="10">
    <source>
        <dbReference type="Pfam" id="PF00060"/>
    </source>
</evidence>
<dbReference type="PANTHER" id="PTHR42643">
    <property type="entry name" value="IONOTROPIC RECEPTOR 20A-RELATED"/>
    <property type="match status" value="1"/>
</dbReference>
<evidence type="ECO:0000313" key="12">
    <source>
        <dbReference type="EnsemblMetazoa" id="PHUM063490-PA"/>
    </source>
</evidence>
<evidence type="ECO:0000256" key="2">
    <source>
        <dbReference type="ARBA" id="ARBA00008685"/>
    </source>
</evidence>
<comment type="subcellular location">
    <subcellularLocation>
        <location evidence="1">Cell membrane</location>
        <topology evidence="1">Multi-pass membrane protein</topology>
    </subcellularLocation>
</comment>
<dbReference type="Proteomes" id="UP000009046">
    <property type="component" value="Unassembled WGS sequence"/>
</dbReference>
<dbReference type="eggNOG" id="KOG1052">
    <property type="taxonomic scope" value="Eukaryota"/>
</dbReference>
<evidence type="ECO:0000313" key="13">
    <source>
        <dbReference type="Proteomes" id="UP000009046"/>
    </source>
</evidence>
<dbReference type="FunCoup" id="E0VBK7">
    <property type="interactions" value="4"/>
</dbReference>
<keyword evidence="5 9" id="KW-1133">Transmembrane helix</keyword>
<feature type="transmembrane region" description="Helical" evidence="9">
    <location>
        <begin position="590"/>
        <end position="612"/>
    </location>
</feature>
<keyword evidence="4 9" id="KW-0812">Transmembrane</keyword>
<dbReference type="GeneID" id="8231031"/>
<dbReference type="GO" id="GO:0015276">
    <property type="term" value="F:ligand-gated monoatomic ion channel activity"/>
    <property type="evidence" value="ECO:0007669"/>
    <property type="project" value="InterPro"/>
</dbReference>
<reference evidence="11" key="1">
    <citation type="submission" date="2007-04" db="EMBL/GenBank/DDBJ databases">
        <title>Annotation of Pediculus humanus corporis strain USDA.</title>
        <authorList>
            <person name="Kirkness E."/>
            <person name="Hannick L."/>
            <person name="Hass B."/>
            <person name="Bruggner R."/>
            <person name="Lawson D."/>
            <person name="Bidwell S."/>
            <person name="Joardar V."/>
            <person name="Caler E."/>
            <person name="Walenz B."/>
            <person name="Inman J."/>
            <person name="Schobel S."/>
            <person name="Galinsky K."/>
            <person name="Amedeo P."/>
            <person name="Strausberg R."/>
        </authorList>
    </citation>
    <scope>NUCLEOTIDE SEQUENCE</scope>
    <source>
        <strain evidence="11">USDA</strain>
    </source>
</reference>
<keyword evidence="3" id="KW-1003">Cell membrane</keyword>
<reference evidence="12" key="3">
    <citation type="submission" date="2020-05" db="UniProtKB">
        <authorList>
            <consortium name="EnsemblMetazoa"/>
        </authorList>
    </citation>
    <scope>IDENTIFICATION</scope>
    <source>
        <strain evidence="12">USDA</strain>
    </source>
</reference>
<dbReference type="GO" id="GO:0050906">
    <property type="term" value="P:detection of stimulus involved in sensory perception"/>
    <property type="evidence" value="ECO:0007669"/>
    <property type="project" value="UniProtKB-ARBA"/>
</dbReference>
<keyword evidence="7 11" id="KW-0675">Receptor</keyword>
<dbReference type="RefSeq" id="XP_002423501.1">
    <property type="nucleotide sequence ID" value="XM_002423456.1"/>
</dbReference>
<dbReference type="KEGG" id="phu:Phum_PHUM063490"/>
<evidence type="ECO:0000256" key="3">
    <source>
        <dbReference type="ARBA" id="ARBA00022475"/>
    </source>
</evidence>
<dbReference type="Gene3D" id="1.10.287.70">
    <property type="match status" value="1"/>
</dbReference>
<dbReference type="HOGENOM" id="CLU_015993_0_1_1"/>
<dbReference type="InterPro" id="IPR052192">
    <property type="entry name" value="Insect_Ionotropic_Sensory_Rcpt"/>
</dbReference>
<dbReference type="STRING" id="121224.E0VBK7"/>
<keyword evidence="8" id="KW-0325">Glycoprotein</keyword>
<reference evidence="11" key="2">
    <citation type="submission" date="2007-04" db="EMBL/GenBank/DDBJ databases">
        <title>The genome of the human body louse.</title>
        <authorList>
            <consortium name="The Human Body Louse Genome Consortium"/>
            <person name="Kirkness E."/>
            <person name="Walenz B."/>
            <person name="Hass B."/>
            <person name="Bruggner R."/>
            <person name="Strausberg R."/>
        </authorList>
    </citation>
    <scope>NUCLEOTIDE SEQUENCE</scope>
    <source>
        <strain evidence="11">USDA</strain>
    </source>
</reference>
<dbReference type="EMBL" id="AAZO01000742">
    <property type="status" value="NOT_ANNOTATED_CDS"/>
    <property type="molecule type" value="Genomic_DNA"/>
</dbReference>
<feature type="transmembrane region" description="Helical" evidence="9">
    <location>
        <begin position="328"/>
        <end position="351"/>
    </location>
</feature>
<protein>
    <submittedName>
        <fullName evidence="11">Glutamate receptor U1, putative</fullName>
    </submittedName>
</protein>
<dbReference type="InParanoid" id="E0VBK7"/>
<evidence type="ECO:0000256" key="8">
    <source>
        <dbReference type="ARBA" id="ARBA00023180"/>
    </source>
</evidence>
<dbReference type="Pfam" id="PF00060">
    <property type="entry name" value="Lig_chan"/>
    <property type="match status" value="1"/>
</dbReference>
<dbReference type="CTD" id="8231031"/>
<sequence length="623" mass="72500">MFSKKKIQFNYYDLNNFNDFNNFSFDIFQWKLLKIGIIVDLKCPRSMTFLQKASEKNLFIYEFAPIHWLIFTNNHVTRKQLITMDDNNPLDFLMESYDDKKFENELFVINKKVNFDFFFNETEKGEKGKNNNNNNRKVKLNVNETDINQILHLTLLLDNKVTLSVPGFDNITSRSNPKIDENGIVFYEKNDDCLFKINDTIIRKNFMGSLIRAGATAFQPKAFTTIDDVSSREVDVWAKMVYEHVKILEQDLNFRSIIRYFNDVGYIKNGSFGHLMGSIQEKKSEISATGVLLRSDRFGIVDYIICPFRLGVGLVFKEPSLPTVKNIFILPFTGTVWISIGILFIIIIIFMRLREIIIKKFLFKKMKLRNISELCMQILGAICQQGLTENSKWTSDRVIISFLLLTALILYFAYSASIVTFLQSSSSAISTIEDVTSSNLEVGVQAHFPYLDVLMKEASHRITKEYYKKKIFNKGRENVYFEQREGINKIRTGLFAFEIELNAGYKLISQTFKDHEKCGIKEILLVPKPFVCMAVSKTSSYREIFAQRLVWQQETGMFDRTIKKWSDEKPKCNMDRATFISVGYNEINSIFIIFLYGLIISIIIFFLEIFLFKINNMSRKKTA</sequence>
<feature type="transmembrane region" description="Helical" evidence="9">
    <location>
        <begin position="398"/>
        <end position="422"/>
    </location>
</feature>
<accession>E0VBK7</accession>
<evidence type="ECO:0000256" key="1">
    <source>
        <dbReference type="ARBA" id="ARBA00004651"/>
    </source>
</evidence>
<keyword evidence="13" id="KW-1185">Reference proteome</keyword>
<dbReference type="VEuPathDB" id="VectorBase:PHUM063490"/>
<comment type="similarity">
    <text evidence="2">Belongs to the glutamate-gated ion channel (TC 1.A.10.1) family.</text>
</comment>
<feature type="domain" description="Ionotropic glutamate receptor C-terminal" evidence="10">
    <location>
        <begin position="335"/>
        <end position="598"/>
    </location>
</feature>
<dbReference type="PANTHER" id="PTHR42643:SF32">
    <property type="entry name" value="IONOTROPIC RECEPTOR 31A, ISOFORM C-RELATED"/>
    <property type="match status" value="1"/>
</dbReference>
<evidence type="ECO:0000256" key="6">
    <source>
        <dbReference type="ARBA" id="ARBA00023136"/>
    </source>
</evidence>
<dbReference type="EMBL" id="DS235032">
    <property type="protein sequence ID" value="EEB10763.1"/>
    <property type="molecule type" value="Genomic_DNA"/>
</dbReference>
<evidence type="ECO:0000256" key="4">
    <source>
        <dbReference type="ARBA" id="ARBA00022692"/>
    </source>
</evidence>
<dbReference type="InterPro" id="IPR001320">
    <property type="entry name" value="Iontro_rcpt_C"/>
</dbReference>
<keyword evidence="6 9" id="KW-0472">Membrane</keyword>
<evidence type="ECO:0000313" key="11">
    <source>
        <dbReference type="EMBL" id="EEB10763.1"/>
    </source>
</evidence>
<name>E0VBK7_PEDHC</name>
<dbReference type="AlphaFoldDB" id="E0VBK7"/>
<organism>
    <name type="scientific">Pediculus humanus subsp. corporis</name>
    <name type="common">Body louse</name>
    <dbReference type="NCBI Taxonomy" id="121224"/>
    <lineage>
        <taxon>Eukaryota</taxon>
        <taxon>Metazoa</taxon>
        <taxon>Ecdysozoa</taxon>
        <taxon>Arthropoda</taxon>
        <taxon>Hexapoda</taxon>
        <taxon>Insecta</taxon>
        <taxon>Pterygota</taxon>
        <taxon>Neoptera</taxon>
        <taxon>Paraneoptera</taxon>
        <taxon>Psocodea</taxon>
        <taxon>Troctomorpha</taxon>
        <taxon>Phthiraptera</taxon>
        <taxon>Anoplura</taxon>
        <taxon>Pediculidae</taxon>
        <taxon>Pediculus</taxon>
    </lineage>
</organism>
<evidence type="ECO:0000256" key="5">
    <source>
        <dbReference type="ARBA" id="ARBA00022989"/>
    </source>
</evidence>
<proteinExistence type="inferred from homology"/>
<dbReference type="SUPFAM" id="SSF53850">
    <property type="entry name" value="Periplasmic binding protein-like II"/>
    <property type="match status" value="1"/>
</dbReference>
<dbReference type="EnsemblMetazoa" id="PHUM063490-RA">
    <property type="protein sequence ID" value="PHUM063490-PA"/>
    <property type="gene ID" value="PHUM063490"/>
</dbReference>
<gene>
    <name evidence="12" type="primary">8231031</name>
    <name evidence="11" type="ORF">Phum_PHUM063490</name>
</gene>
<evidence type="ECO:0000256" key="7">
    <source>
        <dbReference type="ARBA" id="ARBA00023170"/>
    </source>
</evidence>
<evidence type="ECO:0000256" key="9">
    <source>
        <dbReference type="SAM" id="Phobius"/>
    </source>
</evidence>